<dbReference type="RefSeq" id="WP_124899676.1">
    <property type="nucleotide sequence ID" value="NZ_RQTJ01000019.1"/>
</dbReference>
<evidence type="ECO:0000313" key="2">
    <source>
        <dbReference type="Proteomes" id="UP000268372"/>
    </source>
</evidence>
<dbReference type="OrthoDB" id="1345881at2"/>
<dbReference type="EMBL" id="RQTJ01000019">
    <property type="protein sequence ID" value="RRA93916.1"/>
    <property type="molecule type" value="Genomic_DNA"/>
</dbReference>
<dbReference type="Proteomes" id="UP000268372">
    <property type="component" value="Unassembled WGS sequence"/>
</dbReference>
<sequence length="217" mass="24997">MEIILSLIGGFLIGYLTSYFKEKGKNKAIIEDTSQITEEKEKVTSKYGLETTRRKIQYETKSNAYMKYFTLLDEQSQVGNLEAQQEFLPVLTKFNTDYLCNVGDTEKELKAASEFSNSIQAIMMKSQERYFKFKNETNSLKLIAGDSVLTLLDEMDRLSQLSFDVSAQMMKDLAKQIIEKDMTSMNEQKNLIENLAAQTLEIKEKLVTEIRRELSEI</sequence>
<gene>
    <name evidence="1" type="ORF">EG242_09620</name>
</gene>
<comment type="caution">
    <text evidence="1">The sequence shown here is derived from an EMBL/GenBank/DDBJ whole genome shotgun (WGS) entry which is preliminary data.</text>
</comment>
<organism evidence="1 2">
    <name type="scientific">Paenimyroides viscosum</name>
    <dbReference type="NCBI Taxonomy" id="2488729"/>
    <lineage>
        <taxon>Bacteria</taxon>
        <taxon>Pseudomonadati</taxon>
        <taxon>Bacteroidota</taxon>
        <taxon>Flavobacteriia</taxon>
        <taxon>Flavobacteriales</taxon>
        <taxon>Flavobacteriaceae</taxon>
        <taxon>Paenimyroides</taxon>
    </lineage>
</organism>
<protein>
    <submittedName>
        <fullName evidence="1">Uncharacterized protein</fullName>
    </submittedName>
</protein>
<name>A0A3P1AXX8_9FLAO</name>
<proteinExistence type="predicted"/>
<accession>A0A3P1AXX8</accession>
<keyword evidence="2" id="KW-1185">Reference proteome</keyword>
<reference evidence="1 2" key="1">
    <citation type="submission" date="2018-11" db="EMBL/GenBank/DDBJ databases">
        <title>Flavobacterium sp. nov., YIM 102796 draft genome.</title>
        <authorList>
            <person name="Li G."/>
            <person name="Jiang Y."/>
        </authorList>
    </citation>
    <scope>NUCLEOTIDE SEQUENCE [LARGE SCALE GENOMIC DNA]</scope>
    <source>
        <strain evidence="1 2">YIM 102796</strain>
    </source>
</reference>
<dbReference type="AlphaFoldDB" id="A0A3P1AXX8"/>
<evidence type="ECO:0000313" key="1">
    <source>
        <dbReference type="EMBL" id="RRA93916.1"/>
    </source>
</evidence>